<dbReference type="Pfam" id="PF11213">
    <property type="entry name" value="DUF3006"/>
    <property type="match status" value="1"/>
</dbReference>
<dbReference type="Gene3D" id="6.20.120.50">
    <property type="match status" value="1"/>
</dbReference>
<dbReference type="AlphaFoldDB" id="A0A2X2W9Q5"/>
<dbReference type="EMBL" id="UAWC01000008">
    <property type="protein sequence ID" value="SQB34383.1"/>
    <property type="molecule type" value="Genomic_DNA"/>
</dbReference>
<dbReference type="RefSeq" id="WP_096636312.1">
    <property type="nucleotide sequence ID" value="NZ_CP173238.1"/>
</dbReference>
<evidence type="ECO:0000313" key="1">
    <source>
        <dbReference type="EMBL" id="SQB34383.1"/>
    </source>
</evidence>
<dbReference type="InterPro" id="IPR021377">
    <property type="entry name" value="DUF3006"/>
</dbReference>
<name>A0A2X2W9Q5_CLOCO</name>
<reference evidence="1 2" key="1">
    <citation type="submission" date="2018-06" db="EMBL/GenBank/DDBJ databases">
        <authorList>
            <consortium name="Pathogen Informatics"/>
            <person name="Doyle S."/>
        </authorList>
    </citation>
    <scope>NUCLEOTIDE SEQUENCE [LARGE SCALE GENOMIC DNA]</scope>
    <source>
        <strain evidence="1 2">NCTC13028</strain>
    </source>
</reference>
<sequence length="71" mass="8250">MLNGVIDRFEEEYVVVELEDGVMLNLPKVEVPKDAKEGDALIIKLDVSIDYNKTKKLKKEIEELTKDLWEE</sequence>
<organism evidence="1 2">
    <name type="scientific">Clostridium cochlearium</name>
    <dbReference type="NCBI Taxonomy" id="1494"/>
    <lineage>
        <taxon>Bacteria</taxon>
        <taxon>Bacillati</taxon>
        <taxon>Bacillota</taxon>
        <taxon>Clostridia</taxon>
        <taxon>Eubacteriales</taxon>
        <taxon>Clostridiaceae</taxon>
        <taxon>Clostridium</taxon>
    </lineage>
</organism>
<evidence type="ECO:0000313" key="2">
    <source>
        <dbReference type="Proteomes" id="UP000250223"/>
    </source>
</evidence>
<protein>
    <submittedName>
        <fullName evidence="1">Protein of uncharacterized function (DUF3006)</fullName>
    </submittedName>
</protein>
<dbReference type="Proteomes" id="UP000250223">
    <property type="component" value="Unassembled WGS sequence"/>
</dbReference>
<gene>
    <name evidence="1" type="ORF">NCTC13028_01294</name>
</gene>
<proteinExistence type="predicted"/>
<accession>A0A2X2W9Q5</accession>